<protein>
    <submittedName>
        <fullName evidence="2">Uncharacterized protein</fullName>
    </submittedName>
</protein>
<feature type="region of interest" description="Disordered" evidence="1">
    <location>
        <begin position="69"/>
        <end position="140"/>
    </location>
</feature>
<feature type="compositionally biased region" description="Low complexity" evidence="1">
    <location>
        <begin position="121"/>
        <end position="131"/>
    </location>
</feature>
<evidence type="ECO:0000256" key="1">
    <source>
        <dbReference type="SAM" id="MobiDB-lite"/>
    </source>
</evidence>
<gene>
    <name evidence="2" type="ORF">DFQ27_008628</name>
</gene>
<evidence type="ECO:0000313" key="2">
    <source>
        <dbReference type="EMBL" id="KAG0251657.1"/>
    </source>
</evidence>
<feature type="non-terminal residue" evidence="2">
    <location>
        <position position="202"/>
    </location>
</feature>
<proteinExistence type="predicted"/>
<keyword evidence="3" id="KW-1185">Reference proteome</keyword>
<dbReference type="EMBL" id="JAAAJB010000730">
    <property type="protein sequence ID" value="KAG0251657.1"/>
    <property type="molecule type" value="Genomic_DNA"/>
</dbReference>
<reference evidence="2" key="1">
    <citation type="journal article" date="2020" name="Fungal Divers.">
        <title>Resolving the Mortierellaceae phylogeny through synthesis of multi-gene phylogenetics and phylogenomics.</title>
        <authorList>
            <person name="Vandepol N."/>
            <person name="Liber J."/>
            <person name="Desiro A."/>
            <person name="Na H."/>
            <person name="Kennedy M."/>
            <person name="Barry K."/>
            <person name="Grigoriev I.V."/>
            <person name="Miller A.N."/>
            <person name="O'Donnell K."/>
            <person name="Stajich J.E."/>
            <person name="Bonito G."/>
        </authorList>
    </citation>
    <scope>NUCLEOTIDE SEQUENCE</scope>
    <source>
        <strain evidence="2">BC1065</strain>
    </source>
</reference>
<dbReference type="AlphaFoldDB" id="A0A9P6PSB1"/>
<comment type="caution">
    <text evidence="2">The sequence shown here is derived from an EMBL/GenBank/DDBJ whole genome shotgun (WGS) entry which is preliminary data.</text>
</comment>
<sequence length="202" mass="21975">MPLKPQVFKLDCLAPMLSRTGKEKSIIALALERRDYLAASSLFEAPPVDWPIDDRDAPWAKADAILEARARAPDDEDERQAKTSATTTTNAPRTIVGTPRHKTATPTPTSKKSSKKRPLTKTKTPPRATKSLAKRSPIPTLTETVPLVTVSRLPAKPIVTASTPRLDTDTDYLPTATPSRKSDNEGPTTTHDTPTTTTELVT</sequence>
<feature type="compositionally biased region" description="Low complexity" evidence="1">
    <location>
        <begin position="82"/>
        <end position="94"/>
    </location>
</feature>
<dbReference type="Proteomes" id="UP000807716">
    <property type="component" value="Unassembled WGS sequence"/>
</dbReference>
<evidence type="ECO:0000313" key="3">
    <source>
        <dbReference type="Proteomes" id="UP000807716"/>
    </source>
</evidence>
<accession>A0A9P6PSB1</accession>
<organism evidence="2 3">
    <name type="scientific">Actinomortierella ambigua</name>
    <dbReference type="NCBI Taxonomy" id="1343610"/>
    <lineage>
        <taxon>Eukaryota</taxon>
        <taxon>Fungi</taxon>
        <taxon>Fungi incertae sedis</taxon>
        <taxon>Mucoromycota</taxon>
        <taxon>Mortierellomycotina</taxon>
        <taxon>Mortierellomycetes</taxon>
        <taxon>Mortierellales</taxon>
        <taxon>Mortierellaceae</taxon>
        <taxon>Actinomortierella</taxon>
    </lineage>
</organism>
<name>A0A9P6PSB1_9FUNG</name>
<feature type="compositionally biased region" description="Low complexity" evidence="1">
    <location>
        <begin position="188"/>
        <end position="202"/>
    </location>
</feature>
<feature type="region of interest" description="Disordered" evidence="1">
    <location>
        <begin position="155"/>
        <end position="202"/>
    </location>
</feature>